<dbReference type="Pfam" id="PF04101">
    <property type="entry name" value="Glyco_tran_28_C"/>
    <property type="match status" value="1"/>
</dbReference>
<dbReference type="NCBIfam" id="TIGR03590">
    <property type="entry name" value="PseG"/>
    <property type="match status" value="1"/>
</dbReference>
<dbReference type="EMBL" id="FNIN01000002">
    <property type="protein sequence ID" value="SDN44526.1"/>
    <property type="molecule type" value="Genomic_DNA"/>
</dbReference>
<evidence type="ECO:0000256" key="1">
    <source>
        <dbReference type="PIRSR" id="PIRSR620023-1"/>
    </source>
</evidence>
<dbReference type="Proteomes" id="UP000199602">
    <property type="component" value="Unassembled WGS sequence"/>
</dbReference>
<dbReference type="Gene3D" id="3.40.50.2000">
    <property type="entry name" value="Glycogen Phosphorylase B"/>
    <property type="match status" value="1"/>
</dbReference>
<dbReference type="RefSeq" id="WP_092063301.1">
    <property type="nucleotide sequence ID" value="NZ_FNIN01000002.1"/>
</dbReference>
<evidence type="ECO:0000256" key="2">
    <source>
        <dbReference type="PIRSR" id="PIRSR620023-2"/>
    </source>
</evidence>
<keyword evidence="5" id="KW-1185">Reference proteome</keyword>
<dbReference type="AlphaFoldDB" id="A0A1H0BFW8"/>
<reference evidence="4 5" key="1">
    <citation type="submission" date="2016-10" db="EMBL/GenBank/DDBJ databases">
        <authorList>
            <person name="de Groot N.N."/>
        </authorList>
    </citation>
    <scope>NUCLEOTIDE SEQUENCE [LARGE SCALE GENOMIC DNA]</scope>
    <source>
        <strain evidence="4 5">DSM 15269</strain>
    </source>
</reference>
<evidence type="ECO:0000259" key="3">
    <source>
        <dbReference type="Pfam" id="PF04101"/>
    </source>
</evidence>
<sequence length="347" mass="39464">MLIIRTDSTPEIGTGHIMRCIALAQAWQDRGGEVVFLSHCGSKLLRQRIQDEGFNLVSLKTPHPDSFDLEFTLAFLRNLKTSGQKEPIVVADGYHFDADYQKAIKENGYKLMVIDDYNHLPLYYADILLNQNINAPELNYSCSENTVQLLGCKYVMLRQEFLRNRNFKRTIPTKARNILVTMGGADIENITLKVLKAIYLLNDLDIEVKVIVGPSNPHLEEIKFYIEDKDLPASLIYSPLPEEMPEFMKWADLAITAGGSTCWELVFMGVPSLIITVAENQEGIGTGLEKFGAARNLGWFLRIKVNTLKEEIRKILYDGIREKMYLKSKKLIDGLGLERILYEVTQL</sequence>
<accession>A0A1H0BFW8</accession>
<feature type="binding site" evidence="2">
    <location>
        <position position="158"/>
    </location>
    <ligand>
        <name>substrate</name>
    </ligand>
</feature>
<feature type="active site" description="Proton acceptor" evidence="1">
    <location>
        <position position="16"/>
    </location>
</feature>
<dbReference type="PANTHER" id="PTHR21015:SF22">
    <property type="entry name" value="GLYCOSYLTRANSFERASE"/>
    <property type="match status" value="1"/>
</dbReference>
<organism evidence="4 5">
    <name type="scientific">Desulfonauticus submarinus</name>
    <dbReference type="NCBI Taxonomy" id="206665"/>
    <lineage>
        <taxon>Bacteria</taxon>
        <taxon>Pseudomonadati</taxon>
        <taxon>Thermodesulfobacteriota</taxon>
        <taxon>Desulfovibrionia</taxon>
        <taxon>Desulfovibrionales</taxon>
        <taxon>Desulfonauticaceae</taxon>
        <taxon>Desulfonauticus</taxon>
    </lineage>
</organism>
<protein>
    <submittedName>
        <fullName evidence="4">UDP-2,4-diacetamido-2,4,6-trideoxy-beta-L-altropyranose hydrolase</fullName>
    </submittedName>
</protein>
<feature type="binding site" evidence="2">
    <location>
        <position position="264"/>
    </location>
    <ligand>
        <name>substrate</name>
    </ligand>
</feature>
<evidence type="ECO:0000313" key="5">
    <source>
        <dbReference type="Proteomes" id="UP000199602"/>
    </source>
</evidence>
<dbReference type="STRING" id="206665.SAMN04488516_102158"/>
<keyword evidence="4" id="KW-0378">Hydrolase</keyword>
<dbReference type="InterPro" id="IPR007235">
    <property type="entry name" value="Glyco_trans_28_C"/>
</dbReference>
<dbReference type="Gene3D" id="3.40.50.11190">
    <property type="match status" value="1"/>
</dbReference>
<dbReference type="PANTHER" id="PTHR21015">
    <property type="entry name" value="UDP-N-ACETYLGLUCOSAMINE--N-ACETYLMURAMYL-(PENTAPEPTIDE) PYROPHOSPHORYL-UNDECAPRENOL N-ACETYLGLUCOSAMINE TRANSFERASE 1"/>
    <property type="match status" value="1"/>
</dbReference>
<dbReference type="SUPFAM" id="SSF53756">
    <property type="entry name" value="UDP-Glycosyltransferase/glycogen phosphorylase"/>
    <property type="match status" value="1"/>
</dbReference>
<proteinExistence type="predicted"/>
<dbReference type="OrthoDB" id="9788924at2"/>
<evidence type="ECO:0000313" key="4">
    <source>
        <dbReference type="EMBL" id="SDN44526.1"/>
    </source>
</evidence>
<feature type="domain" description="Glycosyl transferase family 28 C-terminal" evidence="3">
    <location>
        <begin position="178"/>
        <end position="283"/>
    </location>
</feature>
<dbReference type="GO" id="GO:0016758">
    <property type="term" value="F:hexosyltransferase activity"/>
    <property type="evidence" value="ECO:0007669"/>
    <property type="project" value="InterPro"/>
</dbReference>
<gene>
    <name evidence="4" type="ORF">SAMN04488516_102158</name>
</gene>
<dbReference type="InterPro" id="IPR020023">
    <property type="entry name" value="PseG"/>
</dbReference>
<name>A0A1H0BFW8_9BACT</name>
<dbReference type="GO" id="GO:0016787">
    <property type="term" value="F:hydrolase activity"/>
    <property type="evidence" value="ECO:0007669"/>
    <property type="project" value="UniProtKB-KW"/>
</dbReference>